<evidence type="ECO:0000256" key="5">
    <source>
        <dbReference type="SAM" id="MobiDB-lite"/>
    </source>
</evidence>
<dbReference type="EMBL" id="SWKU01000026">
    <property type="protein sequence ID" value="KAF2996675.1"/>
    <property type="molecule type" value="Genomic_DNA"/>
</dbReference>
<protein>
    <recommendedName>
        <fullName evidence="1">gamma-glutamylcyclotransferase</fullName>
        <ecNumber evidence="1">4.3.2.9</ecNumber>
    </recommendedName>
</protein>
<evidence type="ECO:0000256" key="1">
    <source>
        <dbReference type="ARBA" id="ARBA00012346"/>
    </source>
</evidence>
<dbReference type="OrthoDB" id="2924818at2759"/>
<dbReference type="PANTHER" id="PTHR12935:SF0">
    <property type="entry name" value="GAMMA-GLUTAMYLCYCLOTRANSFERASE"/>
    <property type="match status" value="1"/>
</dbReference>
<feature type="compositionally biased region" description="Low complexity" evidence="5">
    <location>
        <begin position="58"/>
        <end position="74"/>
    </location>
</feature>
<feature type="binding site" evidence="4">
    <location>
        <begin position="16"/>
        <end position="21"/>
    </location>
    <ligand>
        <name>substrate</name>
    </ligand>
</feature>
<comment type="caution">
    <text evidence="6">The sequence shown here is derived from an EMBL/GenBank/DDBJ whole genome shotgun (WGS) entry which is preliminary data.</text>
</comment>
<organism evidence="6 7">
    <name type="scientific">Curvularia kusanoi</name>
    <name type="common">Cochliobolus kusanoi</name>
    <dbReference type="NCBI Taxonomy" id="90978"/>
    <lineage>
        <taxon>Eukaryota</taxon>
        <taxon>Fungi</taxon>
        <taxon>Dikarya</taxon>
        <taxon>Ascomycota</taxon>
        <taxon>Pezizomycotina</taxon>
        <taxon>Dothideomycetes</taxon>
        <taxon>Pleosporomycetidae</taxon>
        <taxon>Pleosporales</taxon>
        <taxon>Pleosporineae</taxon>
        <taxon>Pleosporaceae</taxon>
        <taxon>Curvularia</taxon>
    </lineage>
</organism>
<feature type="binding site" evidence="4">
    <location>
        <position position="156"/>
    </location>
    <ligand>
        <name>substrate</name>
    </ligand>
</feature>
<dbReference type="Proteomes" id="UP000801428">
    <property type="component" value="Unassembled WGS sequence"/>
</dbReference>
<dbReference type="PANTHER" id="PTHR12935">
    <property type="entry name" value="GAMMA-GLUTAMYLCYCLOTRANSFERASE"/>
    <property type="match status" value="1"/>
</dbReference>
<dbReference type="Gene3D" id="3.10.490.10">
    <property type="entry name" value="Gamma-glutamyl cyclotransferase-like"/>
    <property type="match status" value="1"/>
</dbReference>
<accession>A0A9P4T851</accession>
<dbReference type="InterPro" id="IPR017939">
    <property type="entry name" value="G-Glutamylcylcotransferase"/>
</dbReference>
<evidence type="ECO:0000313" key="6">
    <source>
        <dbReference type="EMBL" id="KAF2996675.1"/>
    </source>
</evidence>
<dbReference type="CDD" id="cd06661">
    <property type="entry name" value="GGCT_like"/>
    <property type="match status" value="1"/>
</dbReference>
<evidence type="ECO:0000256" key="2">
    <source>
        <dbReference type="ARBA" id="ARBA00023239"/>
    </source>
</evidence>
<evidence type="ECO:0000256" key="4">
    <source>
        <dbReference type="PIRSR" id="PIRSR617939-2"/>
    </source>
</evidence>
<dbReference type="GO" id="GO:0003839">
    <property type="term" value="F:gamma-glutamylcyclotransferase activity"/>
    <property type="evidence" value="ECO:0007669"/>
    <property type="project" value="UniProtKB-EC"/>
</dbReference>
<dbReference type="AlphaFoldDB" id="A0A9P4T851"/>
<gene>
    <name evidence="6" type="ORF">E8E13_004306</name>
</gene>
<name>A0A9P4T851_CURKU</name>
<dbReference type="InterPro" id="IPR036568">
    <property type="entry name" value="GGCT-like_sf"/>
</dbReference>
<dbReference type="EC" id="4.3.2.9" evidence="1"/>
<proteinExistence type="predicted"/>
<keyword evidence="2" id="KW-0456">Lyase</keyword>
<evidence type="ECO:0000313" key="7">
    <source>
        <dbReference type="Proteomes" id="UP000801428"/>
    </source>
</evidence>
<feature type="active site" description="Proton acceptor" evidence="3">
    <location>
        <position position="102"/>
    </location>
</feature>
<dbReference type="SUPFAM" id="SSF110857">
    <property type="entry name" value="Gamma-glutamyl cyclotransferase-like"/>
    <property type="match status" value="1"/>
</dbReference>
<feature type="region of interest" description="Disordered" evidence="5">
    <location>
        <begin position="58"/>
        <end position="78"/>
    </location>
</feature>
<keyword evidence="7" id="KW-1185">Reference proteome</keyword>
<reference evidence="6" key="1">
    <citation type="submission" date="2019-04" db="EMBL/GenBank/DDBJ databases">
        <title>Sequencing of skin fungus with MAO and IRED activity.</title>
        <authorList>
            <person name="Marsaioli A.J."/>
            <person name="Bonatto J.M.C."/>
            <person name="Reis Junior O."/>
        </authorList>
    </citation>
    <scope>NUCLEOTIDE SEQUENCE</scope>
    <source>
        <strain evidence="6">30M1</strain>
    </source>
</reference>
<sequence length="180" mass="20124">MSQTPLIPPPQPGTLYFGYGSNLWLHQMAQRCPTSSYLGVARLGNYTWQINTRGYANVVPSPSTNSSSSTTTTSEPHNYSNEVYGLVYSLLPSDEQHLDINEGVPIAYVKAHLRCEFWPGTLEDRVNASEPAPESREMLVYIDHKRTSPGKPREEYVYRMNEGIRDAVALGVPEGESEPF</sequence>
<evidence type="ECO:0000256" key="3">
    <source>
        <dbReference type="PIRSR" id="PIRSR617939-1"/>
    </source>
</evidence>
<dbReference type="InterPro" id="IPR013024">
    <property type="entry name" value="GGCT-like"/>
</dbReference>